<organism evidence="1 2">
    <name type="scientific">Pseudoruegeria aquimaris</name>
    <dbReference type="NCBI Taxonomy" id="393663"/>
    <lineage>
        <taxon>Bacteria</taxon>
        <taxon>Pseudomonadati</taxon>
        <taxon>Pseudomonadota</taxon>
        <taxon>Alphaproteobacteria</taxon>
        <taxon>Rhodobacterales</taxon>
        <taxon>Roseobacteraceae</taxon>
        <taxon>Pseudoruegeria</taxon>
    </lineage>
</organism>
<reference evidence="1 2" key="1">
    <citation type="submission" date="2017-03" db="EMBL/GenBank/DDBJ databases">
        <authorList>
            <person name="Afonso C.L."/>
            <person name="Miller P.J."/>
            <person name="Scott M.A."/>
            <person name="Spackman E."/>
            <person name="Goraichik I."/>
            <person name="Dimitrov K.M."/>
            <person name="Suarez D.L."/>
            <person name="Swayne D.E."/>
        </authorList>
    </citation>
    <scope>NUCLEOTIDE SEQUENCE [LARGE SCALE GENOMIC DNA]</scope>
    <source>
        <strain evidence="1 2">CECT 7680</strain>
    </source>
</reference>
<name>A0A1Y5SYC7_9RHOB</name>
<dbReference type="Proteomes" id="UP000193409">
    <property type="component" value="Unassembled WGS sequence"/>
</dbReference>
<sequence length="351" mass="39380">MRLQESVQKVENVKDFQEEKALVQRFHAALDAASPDFGAGGVSESLAAHCAPELTWRGFHPFGEITGPKAVAERFWVPLKRALTSMQRREDIFFAGLNQMDGFQGIWVVSMGHLMGLFDAPWLGIRPTGKLAMLRYCSFHKVEGEQITETAMYFDIPHLMAQAGQGIFPSQTAQHLVQPGPRTHDGLLYEAQPQATGEETLALINRMISDLGQWQSGLPLEEELALTWAPDMLWWGPEGIGATYTIERYAKQHSGPFRAAFSDRSKTTHIARLAEGHYGGFFGWPNFTARPTGGFMGQPPSDRPGEFRVIDIYRREGDKLAENWIFIDLLHFWKMQGRDFLAEATGEAHAD</sequence>
<accession>A0A1Y5SYC7</accession>
<dbReference type="PANTHER" id="PTHR38436:SF1">
    <property type="entry name" value="ESTER CYCLASE"/>
    <property type="match status" value="1"/>
</dbReference>
<dbReference type="SUPFAM" id="SSF54427">
    <property type="entry name" value="NTF2-like"/>
    <property type="match status" value="2"/>
</dbReference>
<proteinExistence type="predicted"/>
<dbReference type="GO" id="GO:0030638">
    <property type="term" value="P:polyketide metabolic process"/>
    <property type="evidence" value="ECO:0007669"/>
    <property type="project" value="InterPro"/>
</dbReference>
<dbReference type="Gene3D" id="3.10.450.50">
    <property type="match status" value="2"/>
</dbReference>
<evidence type="ECO:0000313" key="1">
    <source>
        <dbReference type="EMBL" id="SLN51573.1"/>
    </source>
</evidence>
<dbReference type="InterPro" id="IPR032710">
    <property type="entry name" value="NTF2-like_dom_sf"/>
</dbReference>
<dbReference type="OrthoDB" id="1948945at2"/>
<protein>
    <submittedName>
        <fullName evidence="1">SnoaL-like domain protein</fullName>
    </submittedName>
</protein>
<dbReference type="AlphaFoldDB" id="A0A1Y5SYC7"/>
<evidence type="ECO:0000313" key="2">
    <source>
        <dbReference type="Proteomes" id="UP000193409"/>
    </source>
</evidence>
<dbReference type="EMBL" id="FWFQ01000019">
    <property type="protein sequence ID" value="SLN51573.1"/>
    <property type="molecule type" value="Genomic_DNA"/>
</dbReference>
<keyword evidence="2" id="KW-1185">Reference proteome</keyword>
<dbReference type="Pfam" id="PF07366">
    <property type="entry name" value="SnoaL"/>
    <property type="match status" value="1"/>
</dbReference>
<dbReference type="PANTHER" id="PTHR38436">
    <property type="entry name" value="POLYKETIDE CYCLASE SNOAL-LIKE DOMAIN"/>
    <property type="match status" value="1"/>
</dbReference>
<dbReference type="InterPro" id="IPR009959">
    <property type="entry name" value="Cyclase_SnoaL-like"/>
</dbReference>
<gene>
    <name evidence="1" type="ORF">PSA7680_02681</name>
</gene>